<evidence type="ECO:0000313" key="2">
    <source>
        <dbReference type="Proteomes" id="UP000050525"/>
    </source>
</evidence>
<comment type="caution">
    <text evidence="1">The sequence shown here is derived from an EMBL/GenBank/DDBJ whole genome shotgun (WGS) entry which is preliminary data.</text>
</comment>
<proteinExistence type="predicted"/>
<keyword evidence="2" id="KW-1185">Reference proteome</keyword>
<evidence type="ECO:0000313" key="1">
    <source>
        <dbReference type="EMBL" id="KYO34653.1"/>
    </source>
</evidence>
<protein>
    <submittedName>
        <fullName evidence="1">Uncharacterized protein</fullName>
    </submittedName>
</protein>
<dbReference type="Proteomes" id="UP000050525">
    <property type="component" value="Unassembled WGS sequence"/>
</dbReference>
<dbReference type="EMBL" id="AKHW03003364">
    <property type="protein sequence ID" value="KYO34653.1"/>
    <property type="molecule type" value="Genomic_DNA"/>
</dbReference>
<dbReference type="AlphaFoldDB" id="A0A151NCZ3"/>
<accession>A0A151NCZ3</accession>
<name>A0A151NCZ3_ALLMI</name>
<organism evidence="1 2">
    <name type="scientific">Alligator mississippiensis</name>
    <name type="common">American alligator</name>
    <dbReference type="NCBI Taxonomy" id="8496"/>
    <lineage>
        <taxon>Eukaryota</taxon>
        <taxon>Metazoa</taxon>
        <taxon>Chordata</taxon>
        <taxon>Craniata</taxon>
        <taxon>Vertebrata</taxon>
        <taxon>Euteleostomi</taxon>
        <taxon>Archelosauria</taxon>
        <taxon>Archosauria</taxon>
        <taxon>Crocodylia</taxon>
        <taxon>Alligatoridae</taxon>
        <taxon>Alligatorinae</taxon>
        <taxon>Alligator</taxon>
    </lineage>
</organism>
<gene>
    <name evidence="1" type="ORF">Y1Q_0015444</name>
</gene>
<sequence length="169" mass="18219">MASTWAPATHYAGPANLLYQLLPSPWLSRHTWLCPPCNDSLPGCRTPAQGCHTLPASRDTEQFLDVTAGAVVALLALGPLSQPGPVAAHHPDHLGQQAVSGGLPHDLEQFWLYLEQQDTGMWLPLSLNTYLALTLLKLAMPTSLQYVNHLIDVGKAITRAVILEVCGAL</sequence>
<reference evidence="1 2" key="1">
    <citation type="journal article" date="2012" name="Genome Biol.">
        <title>Sequencing three crocodilian genomes to illuminate the evolution of archosaurs and amniotes.</title>
        <authorList>
            <person name="St John J.A."/>
            <person name="Braun E.L."/>
            <person name="Isberg S.R."/>
            <person name="Miles L.G."/>
            <person name="Chong A.Y."/>
            <person name="Gongora J."/>
            <person name="Dalzell P."/>
            <person name="Moran C."/>
            <person name="Bed'hom B."/>
            <person name="Abzhanov A."/>
            <person name="Burgess S.C."/>
            <person name="Cooksey A.M."/>
            <person name="Castoe T.A."/>
            <person name="Crawford N.G."/>
            <person name="Densmore L.D."/>
            <person name="Drew J.C."/>
            <person name="Edwards S.V."/>
            <person name="Faircloth B.C."/>
            <person name="Fujita M.K."/>
            <person name="Greenwold M.J."/>
            <person name="Hoffmann F.G."/>
            <person name="Howard J.M."/>
            <person name="Iguchi T."/>
            <person name="Janes D.E."/>
            <person name="Khan S.Y."/>
            <person name="Kohno S."/>
            <person name="de Koning A.J."/>
            <person name="Lance S.L."/>
            <person name="McCarthy F.M."/>
            <person name="McCormack J.E."/>
            <person name="Merchant M.E."/>
            <person name="Peterson D.G."/>
            <person name="Pollock D.D."/>
            <person name="Pourmand N."/>
            <person name="Raney B.J."/>
            <person name="Roessler K.A."/>
            <person name="Sanford J.R."/>
            <person name="Sawyer R.H."/>
            <person name="Schmidt C.J."/>
            <person name="Triplett E.W."/>
            <person name="Tuberville T.D."/>
            <person name="Venegas-Anaya M."/>
            <person name="Howard J.T."/>
            <person name="Jarvis E.D."/>
            <person name="Guillette L.J.Jr."/>
            <person name="Glenn T.C."/>
            <person name="Green R.E."/>
            <person name="Ray D.A."/>
        </authorList>
    </citation>
    <scope>NUCLEOTIDE SEQUENCE [LARGE SCALE GENOMIC DNA]</scope>
    <source>
        <strain evidence="1">KSC_2009_1</strain>
    </source>
</reference>